<proteinExistence type="inferred from homology"/>
<dbReference type="EMBL" id="QFQJ01000019">
    <property type="protein sequence ID" value="PZQ92386.1"/>
    <property type="molecule type" value="Genomic_DNA"/>
</dbReference>
<dbReference type="Gene3D" id="1.10.10.2910">
    <property type="match status" value="1"/>
</dbReference>
<accession>A0A2W5RRL6</accession>
<feature type="domain" description="HTH cro/C1-type" evidence="2">
    <location>
        <begin position="9"/>
        <end position="65"/>
    </location>
</feature>
<dbReference type="PROSITE" id="PS50943">
    <property type="entry name" value="HTH_CROC1"/>
    <property type="match status" value="1"/>
</dbReference>
<sequence>MSTFNPDMLKIARDLRGMSQTELVQNLENSITQAALSKIEAGDLKPSEETKQQLAKVLNFPENFFTQLDHFKVSPISLHAYRKKATTTAKILSQINAEMTIKSSNLSALNLFSHLEETLELPHYQIHINVSTASEAARKLRKAWGLGLDPIENLTKIIEKSGVYIFYCDFGEDHIDGVSLQTQDSPPCIFLNRNQPNDRIRFTLAHELGHLVLHKFAPSIDMEEEANEFAAEFLVPTESIKGQLQTTNLKTYAANKLAWKVSMAALIVKAKNIGDISERQSATLWRQMSMYGYRKVEPYPLEREYPERFAKLMLEFCQKDKTKIINDLPSFFNLYPEDFCLLYQADLEVLEKRMMVS</sequence>
<dbReference type="InterPro" id="IPR001387">
    <property type="entry name" value="Cro/C1-type_HTH"/>
</dbReference>
<dbReference type="Gene3D" id="1.10.260.40">
    <property type="entry name" value="lambda repressor-like DNA-binding domains"/>
    <property type="match status" value="1"/>
</dbReference>
<protein>
    <submittedName>
        <fullName evidence="3">ImmA/IrrE family metallo-endopeptidase</fullName>
    </submittedName>
</protein>
<dbReference type="SUPFAM" id="SSF47413">
    <property type="entry name" value="lambda repressor-like DNA-binding domains"/>
    <property type="match status" value="1"/>
</dbReference>
<name>A0A2W5RRL6_ACIJO</name>
<dbReference type="Pfam" id="PF01381">
    <property type="entry name" value="HTH_3"/>
    <property type="match status" value="1"/>
</dbReference>
<organism evidence="3 4">
    <name type="scientific">Acinetobacter johnsonii</name>
    <dbReference type="NCBI Taxonomy" id="40214"/>
    <lineage>
        <taxon>Bacteria</taxon>
        <taxon>Pseudomonadati</taxon>
        <taxon>Pseudomonadota</taxon>
        <taxon>Gammaproteobacteria</taxon>
        <taxon>Moraxellales</taxon>
        <taxon>Moraxellaceae</taxon>
        <taxon>Acinetobacter</taxon>
    </lineage>
</organism>
<dbReference type="Pfam" id="PF06114">
    <property type="entry name" value="Peptidase_M78"/>
    <property type="match status" value="1"/>
</dbReference>
<evidence type="ECO:0000256" key="1">
    <source>
        <dbReference type="ARBA" id="ARBA00007227"/>
    </source>
</evidence>
<evidence type="ECO:0000313" key="4">
    <source>
        <dbReference type="Proteomes" id="UP000249282"/>
    </source>
</evidence>
<evidence type="ECO:0000313" key="3">
    <source>
        <dbReference type="EMBL" id="PZQ92386.1"/>
    </source>
</evidence>
<dbReference type="AlphaFoldDB" id="A0A2W5RRL6"/>
<dbReference type="GO" id="GO:0003677">
    <property type="term" value="F:DNA binding"/>
    <property type="evidence" value="ECO:0007669"/>
    <property type="project" value="InterPro"/>
</dbReference>
<dbReference type="SMART" id="SM00530">
    <property type="entry name" value="HTH_XRE"/>
    <property type="match status" value="1"/>
</dbReference>
<comment type="caution">
    <text evidence="3">The sequence shown here is derived from an EMBL/GenBank/DDBJ whole genome shotgun (WGS) entry which is preliminary data.</text>
</comment>
<dbReference type="PANTHER" id="PTHR43236:SF1">
    <property type="entry name" value="BLL7220 PROTEIN"/>
    <property type="match status" value="1"/>
</dbReference>
<dbReference type="Proteomes" id="UP000249282">
    <property type="component" value="Unassembled WGS sequence"/>
</dbReference>
<dbReference type="InterPro" id="IPR052345">
    <property type="entry name" value="Rad_response_metalloprotease"/>
</dbReference>
<evidence type="ECO:0000259" key="2">
    <source>
        <dbReference type="PROSITE" id="PS50943"/>
    </source>
</evidence>
<reference evidence="3 4" key="1">
    <citation type="submission" date="2017-11" db="EMBL/GenBank/DDBJ databases">
        <title>Infants hospitalized years apart are colonized by the same room-sourced microbial strains.</title>
        <authorList>
            <person name="Brooks B."/>
            <person name="Olm M.R."/>
            <person name="Firek B.A."/>
            <person name="Baker R."/>
            <person name="Thomas B.C."/>
            <person name="Morowitz M.J."/>
            <person name="Banfield J.F."/>
        </authorList>
    </citation>
    <scope>NUCLEOTIDE SEQUENCE [LARGE SCALE GENOMIC DNA]</scope>
    <source>
        <strain evidence="3">S2_003_000_R3_20</strain>
    </source>
</reference>
<dbReference type="InterPro" id="IPR010359">
    <property type="entry name" value="IrrE_HExxH"/>
</dbReference>
<gene>
    <name evidence="3" type="ORF">DI542_05480</name>
</gene>
<dbReference type="PANTHER" id="PTHR43236">
    <property type="entry name" value="ANTITOXIN HIGA1"/>
    <property type="match status" value="1"/>
</dbReference>
<dbReference type="CDD" id="cd00093">
    <property type="entry name" value="HTH_XRE"/>
    <property type="match status" value="1"/>
</dbReference>
<comment type="similarity">
    <text evidence="1">Belongs to the short-chain fatty acyl-CoA assimilation regulator (ScfR) family.</text>
</comment>
<dbReference type="InterPro" id="IPR010982">
    <property type="entry name" value="Lambda_DNA-bd_dom_sf"/>
</dbReference>